<dbReference type="Proteomes" id="UP000799421">
    <property type="component" value="Unassembled WGS sequence"/>
</dbReference>
<reference evidence="2" key="1">
    <citation type="journal article" date="2020" name="Stud. Mycol.">
        <title>101 Dothideomycetes genomes: a test case for predicting lifestyles and emergence of pathogens.</title>
        <authorList>
            <person name="Haridas S."/>
            <person name="Albert R."/>
            <person name="Binder M."/>
            <person name="Bloem J."/>
            <person name="Labutti K."/>
            <person name="Salamov A."/>
            <person name="Andreopoulos B."/>
            <person name="Baker S."/>
            <person name="Barry K."/>
            <person name="Bills G."/>
            <person name="Bluhm B."/>
            <person name="Cannon C."/>
            <person name="Castanera R."/>
            <person name="Culley D."/>
            <person name="Daum C."/>
            <person name="Ezra D."/>
            <person name="Gonzalez J."/>
            <person name="Henrissat B."/>
            <person name="Kuo A."/>
            <person name="Liang C."/>
            <person name="Lipzen A."/>
            <person name="Lutzoni F."/>
            <person name="Magnuson J."/>
            <person name="Mondo S."/>
            <person name="Nolan M."/>
            <person name="Ohm R."/>
            <person name="Pangilinan J."/>
            <person name="Park H.-J."/>
            <person name="Ramirez L."/>
            <person name="Alfaro M."/>
            <person name="Sun H."/>
            <person name="Tritt A."/>
            <person name="Yoshinaga Y."/>
            <person name="Zwiers L.-H."/>
            <person name="Turgeon B."/>
            <person name="Goodwin S."/>
            <person name="Spatafora J."/>
            <person name="Crous P."/>
            <person name="Grigoriev I."/>
        </authorList>
    </citation>
    <scope>NUCLEOTIDE SEQUENCE</scope>
    <source>
        <strain evidence="2">CBS 480.64</strain>
    </source>
</reference>
<name>A0A6A7BWW7_9PEZI</name>
<feature type="transmembrane region" description="Helical" evidence="1">
    <location>
        <begin position="81"/>
        <end position="101"/>
    </location>
</feature>
<keyword evidence="1" id="KW-0812">Transmembrane</keyword>
<dbReference type="AlphaFoldDB" id="A0A6A7BWW7"/>
<evidence type="ECO:0000256" key="1">
    <source>
        <dbReference type="SAM" id="Phobius"/>
    </source>
</evidence>
<proteinExistence type="predicted"/>
<dbReference type="EMBL" id="MU005989">
    <property type="protein sequence ID" value="KAF2859711.1"/>
    <property type="molecule type" value="Genomic_DNA"/>
</dbReference>
<keyword evidence="1" id="KW-0472">Membrane</keyword>
<keyword evidence="3" id="KW-1185">Reference proteome</keyword>
<gene>
    <name evidence="2" type="ORF">K470DRAFT_271284</name>
</gene>
<evidence type="ECO:0000313" key="3">
    <source>
        <dbReference type="Proteomes" id="UP000799421"/>
    </source>
</evidence>
<protein>
    <submittedName>
        <fullName evidence="2">Uncharacterized protein</fullName>
    </submittedName>
</protein>
<accession>A0A6A7BWW7</accession>
<sequence>MSAFNRILAAYQQDTAASITSITHPSPTAADKRIVKAMDLISIMILFSALRIGATYSMNIMLRLICAVYFCSVFGFNARSLACIAAANAFMVLLEIVHNAVQ</sequence>
<evidence type="ECO:0000313" key="2">
    <source>
        <dbReference type="EMBL" id="KAF2859711.1"/>
    </source>
</evidence>
<organism evidence="2 3">
    <name type="scientific">Piedraia hortae CBS 480.64</name>
    <dbReference type="NCBI Taxonomy" id="1314780"/>
    <lineage>
        <taxon>Eukaryota</taxon>
        <taxon>Fungi</taxon>
        <taxon>Dikarya</taxon>
        <taxon>Ascomycota</taxon>
        <taxon>Pezizomycotina</taxon>
        <taxon>Dothideomycetes</taxon>
        <taxon>Dothideomycetidae</taxon>
        <taxon>Capnodiales</taxon>
        <taxon>Piedraiaceae</taxon>
        <taxon>Piedraia</taxon>
    </lineage>
</organism>
<feature type="transmembrane region" description="Helical" evidence="1">
    <location>
        <begin position="37"/>
        <end position="54"/>
    </location>
</feature>
<keyword evidence="1" id="KW-1133">Transmembrane helix</keyword>